<comment type="caution">
    <text evidence="1">The sequence shown here is derived from an EMBL/GenBank/DDBJ whole genome shotgun (WGS) entry which is preliminary data.</text>
</comment>
<dbReference type="Proteomes" id="UP000283383">
    <property type="component" value="Unassembled WGS sequence"/>
</dbReference>
<name>A0A420IMQ2_9PEZI</name>
<accession>A0A420IMQ2</accession>
<sequence length="100" mass="12336">MLMIFLVLQWAEQLSDENNLRFEYFIEIYEPLAKQGRYHLCLCAAERRDFIEILFEEFGPNLLHRINIYVETKLVFVKQSNHEFLRQDVLDPLRRWRQKF</sequence>
<evidence type="ECO:0000313" key="2">
    <source>
        <dbReference type="Proteomes" id="UP000283383"/>
    </source>
</evidence>
<keyword evidence="2" id="KW-1185">Reference proteome</keyword>
<evidence type="ECO:0000313" key="1">
    <source>
        <dbReference type="EMBL" id="RKF75839.1"/>
    </source>
</evidence>
<gene>
    <name evidence="1" type="ORF">GcM3_082043</name>
</gene>
<dbReference type="EMBL" id="MCBQ01008258">
    <property type="protein sequence ID" value="RKF75839.1"/>
    <property type="molecule type" value="Genomic_DNA"/>
</dbReference>
<reference evidence="1 2" key="1">
    <citation type="journal article" date="2018" name="BMC Genomics">
        <title>Comparative genome analyses reveal sequence features reflecting distinct modes of host-adaptation between dicot and monocot powdery mildew.</title>
        <authorList>
            <person name="Wu Y."/>
            <person name="Ma X."/>
            <person name="Pan Z."/>
            <person name="Kale S.D."/>
            <person name="Song Y."/>
            <person name="King H."/>
            <person name="Zhang Q."/>
            <person name="Presley C."/>
            <person name="Deng X."/>
            <person name="Wei C.I."/>
            <person name="Xiao S."/>
        </authorList>
    </citation>
    <scope>NUCLEOTIDE SEQUENCE [LARGE SCALE GENOMIC DNA]</scope>
    <source>
        <strain evidence="1">UMSG3</strain>
    </source>
</reference>
<protein>
    <submittedName>
        <fullName evidence="1">Uncharacterized protein</fullName>
    </submittedName>
</protein>
<proteinExistence type="predicted"/>
<dbReference type="AlphaFoldDB" id="A0A420IMQ2"/>
<organism evidence="1 2">
    <name type="scientific">Golovinomyces cichoracearum</name>
    <dbReference type="NCBI Taxonomy" id="62708"/>
    <lineage>
        <taxon>Eukaryota</taxon>
        <taxon>Fungi</taxon>
        <taxon>Dikarya</taxon>
        <taxon>Ascomycota</taxon>
        <taxon>Pezizomycotina</taxon>
        <taxon>Leotiomycetes</taxon>
        <taxon>Erysiphales</taxon>
        <taxon>Erysiphaceae</taxon>
        <taxon>Golovinomyces</taxon>
    </lineage>
</organism>